<proteinExistence type="predicted"/>
<dbReference type="Ensembl" id="ENSMGAT00000035055.1">
    <property type="protein sequence ID" value="ENSMGAP00000027885.1"/>
    <property type="gene ID" value="ENSMGAG00000018697.1"/>
</dbReference>
<evidence type="ECO:0000256" key="3">
    <source>
        <dbReference type="ARBA" id="ARBA00022670"/>
    </source>
</evidence>
<dbReference type="AlphaFoldDB" id="A0A803Y7Y8"/>
<accession>A0A803Y7Y8</accession>
<dbReference type="Gene3D" id="3.90.70.40">
    <property type="match status" value="1"/>
</dbReference>
<dbReference type="PROSITE" id="PS50957">
    <property type="entry name" value="JOSEPHIN"/>
    <property type="match status" value="1"/>
</dbReference>
<dbReference type="EC" id="3.4.19.12" evidence="2"/>
<dbReference type="PANTHER" id="PTHR13291:SF2">
    <property type="entry name" value="JOSEPHIN-2"/>
    <property type="match status" value="1"/>
</dbReference>
<dbReference type="GO" id="GO:0004843">
    <property type="term" value="F:cysteine-type deubiquitinase activity"/>
    <property type="evidence" value="ECO:0007669"/>
    <property type="project" value="UniProtKB-EC"/>
</dbReference>
<keyword evidence="9" id="KW-1185">Reference proteome</keyword>
<feature type="domain" description="Josephin" evidence="7">
    <location>
        <begin position="1"/>
        <end position="81"/>
    </location>
</feature>
<keyword evidence="4" id="KW-0833">Ubl conjugation pathway</keyword>
<dbReference type="GO" id="GO:0006508">
    <property type="term" value="P:proteolysis"/>
    <property type="evidence" value="ECO:0007669"/>
    <property type="project" value="UniProtKB-KW"/>
</dbReference>
<reference evidence="8" key="2">
    <citation type="submission" date="2025-08" db="UniProtKB">
        <authorList>
            <consortium name="Ensembl"/>
        </authorList>
    </citation>
    <scope>IDENTIFICATION</scope>
</reference>
<dbReference type="GeneTree" id="ENSGT00390000009228"/>
<evidence type="ECO:0000313" key="8">
    <source>
        <dbReference type="Ensembl" id="ENSMGAP00000027885.1"/>
    </source>
</evidence>
<dbReference type="PANTHER" id="PTHR13291">
    <property type="entry name" value="JOSEPHIN 1, 2"/>
    <property type="match status" value="1"/>
</dbReference>
<dbReference type="InterPro" id="IPR006155">
    <property type="entry name" value="Josephin"/>
</dbReference>
<evidence type="ECO:0000256" key="2">
    <source>
        <dbReference type="ARBA" id="ARBA00012759"/>
    </source>
</evidence>
<sequence length="81" mass="9119">NNVLQRPCFTRQAADDICKRLAPEARLNPHRSLLGSGNYDVNVIMAALHSVGMAAVWWDKRRSDPKCTFFSPKCSAPITRF</sequence>
<evidence type="ECO:0000259" key="7">
    <source>
        <dbReference type="PROSITE" id="PS50957"/>
    </source>
</evidence>
<evidence type="ECO:0000256" key="6">
    <source>
        <dbReference type="PROSITE-ProRule" id="PRU00331"/>
    </source>
</evidence>
<reference evidence="8" key="1">
    <citation type="journal article" date="2010" name="PLoS Biol.">
        <title>Multi-platform next-generation sequencing of the domestic turkey (Meleagris gallopavo): genome assembly and analysis.</title>
        <authorList>
            <person name="Dalloul R.A."/>
            <person name="Long J.A."/>
            <person name="Zimin A.V."/>
            <person name="Aslam L."/>
            <person name="Beal K."/>
            <person name="Blomberg L.A."/>
            <person name="Bouffard P."/>
            <person name="Burt D.W."/>
            <person name="Crasta O."/>
            <person name="Crooijmans R.P."/>
            <person name="Cooper K."/>
            <person name="Coulombe R.A."/>
            <person name="De S."/>
            <person name="Delany M.E."/>
            <person name="Dodgson J.B."/>
            <person name="Dong J.J."/>
            <person name="Evans C."/>
            <person name="Frederickson K.M."/>
            <person name="Flicek P."/>
            <person name="Florea L."/>
            <person name="Folkerts O."/>
            <person name="Groenen M.A."/>
            <person name="Harkins T.T."/>
            <person name="Herrero J."/>
            <person name="Hoffmann S."/>
            <person name="Megens H.J."/>
            <person name="Jiang A."/>
            <person name="de Jong P."/>
            <person name="Kaiser P."/>
            <person name="Kim H."/>
            <person name="Kim K.W."/>
            <person name="Kim S."/>
            <person name="Langenberger D."/>
            <person name="Lee M.K."/>
            <person name="Lee T."/>
            <person name="Mane S."/>
            <person name="Marcais G."/>
            <person name="Marz M."/>
            <person name="McElroy A.P."/>
            <person name="Modise T."/>
            <person name="Nefedov M."/>
            <person name="Notredame C."/>
            <person name="Paton I.R."/>
            <person name="Payne W.S."/>
            <person name="Pertea G."/>
            <person name="Prickett D."/>
            <person name="Puiu D."/>
            <person name="Qioa D."/>
            <person name="Raineri E."/>
            <person name="Ruffier M."/>
            <person name="Salzberg S.L."/>
            <person name="Schatz M.C."/>
            <person name="Scheuring C."/>
            <person name="Schmidt C.J."/>
            <person name="Schroeder S."/>
            <person name="Searle S.M."/>
            <person name="Smith E.J."/>
            <person name="Smith J."/>
            <person name="Sonstegard T.S."/>
            <person name="Stadler P.F."/>
            <person name="Tafer H."/>
            <person name="Tu Z.J."/>
            <person name="Van Tassell C.P."/>
            <person name="Vilella A.J."/>
            <person name="Williams K.P."/>
            <person name="Yorke J.A."/>
            <person name="Zhang L."/>
            <person name="Zhang H.B."/>
            <person name="Zhang X."/>
            <person name="Zhang Y."/>
            <person name="Reed K.M."/>
        </authorList>
    </citation>
    <scope>NUCLEOTIDE SEQUENCE [LARGE SCALE GENOMIC DNA]</scope>
</reference>
<gene>
    <name evidence="8" type="primary">LOC104915759</name>
</gene>
<keyword evidence="3" id="KW-0645">Protease</keyword>
<organism evidence="8 9">
    <name type="scientific">Meleagris gallopavo</name>
    <name type="common">Wild turkey</name>
    <dbReference type="NCBI Taxonomy" id="9103"/>
    <lineage>
        <taxon>Eukaryota</taxon>
        <taxon>Metazoa</taxon>
        <taxon>Chordata</taxon>
        <taxon>Craniata</taxon>
        <taxon>Vertebrata</taxon>
        <taxon>Euteleostomi</taxon>
        <taxon>Archelosauria</taxon>
        <taxon>Archosauria</taxon>
        <taxon>Dinosauria</taxon>
        <taxon>Saurischia</taxon>
        <taxon>Theropoda</taxon>
        <taxon>Coelurosauria</taxon>
        <taxon>Aves</taxon>
        <taxon>Neognathae</taxon>
        <taxon>Galloanserae</taxon>
        <taxon>Galliformes</taxon>
        <taxon>Phasianidae</taxon>
        <taxon>Meleagridinae</taxon>
        <taxon>Meleagris</taxon>
    </lineage>
</organism>
<name>A0A803Y7Y8_MELGA</name>
<reference evidence="8" key="3">
    <citation type="submission" date="2025-09" db="UniProtKB">
        <authorList>
            <consortium name="Ensembl"/>
        </authorList>
    </citation>
    <scope>IDENTIFICATION</scope>
</reference>
<dbReference type="InParanoid" id="A0A803Y7Y8"/>
<dbReference type="GO" id="GO:0016579">
    <property type="term" value="P:protein deubiquitination"/>
    <property type="evidence" value="ECO:0007669"/>
    <property type="project" value="InterPro"/>
</dbReference>
<comment type="catalytic activity">
    <reaction evidence="1">
        <text>Thiol-dependent hydrolysis of ester, thioester, amide, peptide and isopeptide bonds formed by the C-terminal Gly of ubiquitin (a 76-residue protein attached to proteins as an intracellular targeting signal).</text>
        <dbReference type="EC" id="3.4.19.12"/>
    </reaction>
</comment>
<dbReference type="SMART" id="SM01246">
    <property type="entry name" value="Josephin"/>
    <property type="match status" value="1"/>
</dbReference>
<evidence type="ECO:0000313" key="9">
    <source>
        <dbReference type="Proteomes" id="UP000001645"/>
    </source>
</evidence>
<comment type="caution">
    <text evidence="6">Lacks conserved residue(s) required for the propagation of feature annotation.</text>
</comment>
<keyword evidence="5" id="KW-0378">Hydrolase</keyword>
<evidence type="ECO:0000256" key="4">
    <source>
        <dbReference type="ARBA" id="ARBA00022786"/>
    </source>
</evidence>
<protein>
    <recommendedName>
        <fullName evidence="2">ubiquitinyl hydrolase 1</fullName>
        <ecNumber evidence="2">3.4.19.12</ecNumber>
    </recommendedName>
</protein>
<dbReference type="Proteomes" id="UP000001645">
    <property type="component" value="Unplaced"/>
</dbReference>
<dbReference type="InterPro" id="IPR040053">
    <property type="entry name" value="JOSD1/2"/>
</dbReference>
<evidence type="ECO:0000256" key="1">
    <source>
        <dbReference type="ARBA" id="ARBA00000707"/>
    </source>
</evidence>
<evidence type="ECO:0000256" key="5">
    <source>
        <dbReference type="ARBA" id="ARBA00022801"/>
    </source>
</evidence>